<protein>
    <submittedName>
        <fullName evidence="2">Uncharacterized protein</fullName>
    </submittedName>
</protein>
<keyword evidence="1" id="KW-1133">Transmembrane helix</keyword>
<dbReference type="EMBL" id="OU963865">
    <property type="protein sequence ID" value="CAH0388908.1"/>
    <property type="molecule type" value="Genomic_DNA"/>
</dbReference>
<dbReference type="KEGG" id="btab:109031559"/>
<keyword evidence="1" id="KW-0472">Membrane</keyword>
<dbReference type="Proteomes" id="UP001152759">
    <property type="component" value="Chromosome 4"/>
</dbReference>
<proteinExistence type="predicted"/>
<gene>
    <name evidence="2" type="ORF">BEMITA_LOCUS7792</name>
</gene>
<evidence type="ECO:0000256" key="1">
    <source>
        <dbReference type="SAM" id="Phobius"/>
    </source>
</evidence>
<keyword evidence="1" id="KW-0812">Transmembrane</keyword>
<organism evidence="2 3">
    <name type="scientific">Bemisia tabaci</name>
    <name type="common">Sweetpotato whitefly</name>
    <name type="synonym">Aleurodes tabaci</name>
    <dbReference type="NCBI Taxonomy" id="7038"/>
    <lineage>
        <taxon>Eukaryota</taxon>
        <taxon>Metazoa</taxon>
        <taxon>Ecdysozoa</taxon>
        <taxon>Arthropoda</taxon>
        <taxon>Hexapoda</taxon>
        <taxon>Insecta</taxon>
        <taxon>Pterygota</taxon>
        <taxon>Neoptera</taxon>
        <taxon>Paraneoptera</taxon>
        <taxon>Hemiptera</taxon>
        <taxon>Sternorrhyncha</taxon>
        <taxon>Aleyrodoidea</taxon>
        <taxon>Aleyrodidae</taxon>
        <taxon>Aleyrodinae</taxon>
        <taxon>Bemisia</taxon>
    </lineage>
</organism>
<name>A0A9P0F441_BEMTA</name>
<evidence type="ECO:0000313" key="2">
    <source>
        <dbReference type="EMBL" id="CAH0388908.1"/>
    </source>
</evidence>
<keyword evidence="3" id="KW-1185">Reference proteome</keyword>
<accession>A0A9P0F441</accession>
<reference evidence="2" key="1">
    <citation type="submission" date="2021-12" db="EMBL/GenBank/DDBJ databases">
        <authorList>
            <person name="King R."/>
        </authorList>
    </citation>
    <scope>NUCLEOTIDE SEQUENCE</scope>
</reference>
<evidence type="ECO:0000313" key="3">
    <source>
        <dbReference type="Proteomes" id="UP001152759"/>
    </source>
</evidence>
<feature type="transmembrane region" description="Helical" evidence="1">
    <location>
        <begin position="88"/>
        <end position="110"/>
    </location>
</feature>
<sequence length="168" mass="18481">MSGTSGKQWAGRIVVSVQLMAWCAVSALLLHRGIQNLQKPAMTNVSVTLGPPPAVPGTVTGGDGFVQTERVPFSTTTRIRPTGATAGIIMIVIAAVMFLLSPAFLIFKWFEAKKRHQRFLRLAQDDLPPKYEDCIEMERAPKYSTLFPPDPKLLVIPEKHRTSPPMPS</sequence>
<dbReference type="AlphaFoldDB" id="A0A9P0F441"/>
<feature type="transmembrane region" description="Helical" evidence="1">
    <location>
        <begin position="9"/>
        <end position="30"/>
    </location>
</feature>